<dbReference type="Proteomes" id="UP000186804">
    <property type="component" value="Unassembled WGS sequence"/>
</dbReference>
<dbReference type="OrthoDB" id="341899at2759"/>
<comment type="caution">
    <text evidence="1">The sequence shown here is derived from an EMBL/GenBank/DDBJ whole genome shotgun (WGS) entry which is preliminary data.</text>
</comment>
<sequence>MNWDGTRNRIRVSRSLNCYNENILSNIIRSRKFEVTDDISEIIRTSKELKYRVEKIKVRRLLNSFFQIVLLSKTFKQYVKRWRFQKRITRQQNIYSSEQKEIRDEVLHIRQFQLPFFSHQKKKELNEHKEPFISRSRSVSTTTPIPKEGVVERWVIKNRLKRSKTENKEIIQKYRQEQEHKIEDYLKKWLKGRNKRVLLDINKTELDNSLDSTTKLVPILSLPLPYLDSNENETKKIRIDDKTFDKPIIKLPLNTSKMCLHYKNWNYYCFELHKIRSRQFIWYHIFEKVEKRRYLRSQYYELISVKLLSTLKAPTSLPKKEMSHILETEGKKSVTILHDISWTSEQPNEDLILESLKKMIPKELESLQGYNFQYNEFSNKSDHKMKSIEQEEPSKVILNPIEITDVTKYARTSIIFPKEKNYRTQKIKVVKGIPKLNIKVNKSDIELKTKELKREKPSFTIERLIHAESNNLLVSDSQTEDQKEKSNSLDKGSICKVTKSRKNKITLMSIYLDTIRIQKGCLSYSHKLLRKCRTSKIYNNKKICFGKLRVLPKSNINRCNNITYAGKRYVIRSTNRFGPLKKYGVSSFKRYSRYITINEKRRSDYLSLKLFLKDKKDEYMGYFLQECEKYVRALHKHHELISILQLVISKCNMSELGQMMKYTLQGKVSHLEKCIDEVFGELLVNGDLCKETESENNSGDLSAEYKLQDKIRRLRYILNEEYKVIQNEITTELSKCELGVKDKTKDLWDKLSGQLGSISVISNISTDNSEAFGKASQFVYENEDEIFRQIYYGSVLMQENLEPVLEDNSMASKELSKIKIHSLRFNNNRSCILFNGMLSPWIKLAIMQKS</sequence>
<accession>A0A1J4MPC7</accession>
<name>A0A1J4MPC7_9CRYT</name>
<organism evidence="1 2">
    <name type="scientific">Cryptosporidium andersoni</name>
    <dbReference type="NCBI Taxonomy" id="117008"/>
    <lineage>
        <taxon>Eukaryota</taxon>
        <taxon>Sar</taxon>
        <taxon>Alveolata</taxon>
        <taxon>Apicomplexa</taxon>
        <taxon>Conoidasida</taxon>
        <taxon>Coccidia</taxon>
        <taxon>Eucoccidiorida</taxon>
        <taxon>Eimeriorina</taxon>
        <taxon>Cryptosporidiidae</taxon>
        <taxon>Cryptosporidium</taxon>
    </lineage>
</organism>
<dbReference type="VEuPathDB" id="CryptoDB:cand_002340"/>
<evidence type="ECO:0000313" key="2">
    <source>
        <dbReference type="Proteomes" id="UP000186804"/>
    </source>
</evidence>
<dbReference type="AlphaFoldDB" id="A0A1J4MPC7"/>
<dbReference type="EMBL" id="LRBS01000072">
    <property type="protein sequence ID" value="OII75903.1"/>
    <property type="molecule type" value="Genomic_DNA"/>
</dbReference>
<dbReference type="GeneID" id="92364419"/>
<keyword evidence="2" id="KW-1185">Reference proteome</keyword>
<evidence type="ECO:0000313" key="1">
    <source>
        <dbReference type="EMBL" id="OII75903.1"/>
    </source>
</evidence>
<reference evidence="1 2" key="1">
    <citation type="submission" date="2016-10" db="EMBL/GenBank/DDBJ databases">
        <title>Reductive evolution of mitochondrial metabolism and differential evolution of invasion-related proteins in Cryptosporidium.</title>
        <authorList>
            <person name="Liu S."/>
            <person name="Roellig D.M."/>
            <person name="Guo Y."/>
            <person name="Li N."/>
            <person name="Frace M.A."/>
            <person name="Tang K."/>
            <person name="Zhang L."/>
            <person name="Feng Y."/>
            <person name="Xiao L."/>
        </authorList>
    </citation>
    <scope>NUCLEOTIDE SEQUENCE [LARGE SCALE GENOMIC DNA]</scope>
    <source>
        <strain evidence="1">30847</strain>
    </source>
</reference>
<proteinExistence type="predicted"/>
<dbReference type="RefSeq" id="XP_067067749.1">
    <property type="nucleotide sequence ID" value="XM_067210482.1"/>
</dbReference>
<gene>
    <name evidence="1" type="ORF">cand_002340</name>
</gene>
<protein>
    <submittedName>
        <fullName evidence="1">Uncharacterized protein</fullName>
    </submittedName>
</protein>